<name>A0A1I7X3P7_HETBA</name>
<accession>A0A1I7X3P7</accession>
<evidence type="ECO:0000313" key="2">
    <source>
        <dbReference type="Proteomes" id="UP000095283"/>
    </source>
</evidence>
<organism evidence="2 3">
    <name type="scientific">Heterorhabditis bacteriophora</name>
    <name type="common">Entomopathogenic nematode worm</name>
    <dbReference type="NCBI Taxonomy" id="37862"/>
    <lineage>
        <taxon>Eukaryota</taxon>
        <taxon>Metazoa</taxon>
        <taxon>Ecdysozoa</taxon>
        <taxon>Nematoda</taxon>
        <taxon>Chromadorea</taxon>
        <taxon>Rhabditida</taxon>
        <taxon>Rhabditina</taxon>
        <taxon>Rhabditomorpha</taxon>
        <taxon>Strongyloidea</taxon>
        <taxon>Heterorhabditidae</taxon>
        <taxon>Heterorhabditis</taxon>
    </lineage>
</organism>
<dbReference type="AlphaFoldDB" id="A0A1I7X3P7"/>
<dbReference type="Proteomes" id="UP000095283">
    <property type="component" value="Unplaced"/>
</dbReference>
<keyword evidence="1" id="KW-1133">Transmembrane helix</keyword>
<reference evidence="3" key="1">
    <citation type="submission" date="2016-11" db="UniProtKB">
        <authorList>
            <consortium name="WormBaseParasite"/>
        </authorList>
    </citation>
    <scope>IDENTIFICATION</scope>
</reference>
<dbReference type="WBParaSite" id="Hba_12229">
    <property type="protein sequence ID" value="Hba_12229"/>
    <property type="gene ID" value="Hba_12229"/>
</dbReference>
<keyword evidence="2" id="KW-1185">Reference proteome</keyword>
<protein>
    <submittedName>
        <fullName evidence="3">EamA domain-containing protein</fullName>
    </submittedName>
</protein>
<sequence>MGAEDLLDEGFPFMKYLLVIKVLISIVGVISSVTLLYRKGTKWLIRPNARMIYAIHMIWVI</sequence>
<evidence type="ECO:0000256" key="1">
    <source>
        <dbReference type="SAM" id="Phobius"/>
    </source>
</evidence>
<evidence type="ECO:0000313" key="3">
    <source>
        <dbReference type="WBParaSite" id="Hba_12229"/>
    </source>
</evidence>
<proteinExistence type="predicted"/>
<feature type="transmembrane region" description="Helical" evidence="1">
    <location>
        <begin position="16"/>
        <end position="37"/>
    </location>
</feature>
<keyword evidence="1" id="KW-0812">Transmembrane</keyword>
<keyword evidence="1" id="KW-0472">Membrane</keyword>